<reference evidence="4 6" key="2">
    <citation type="submission" date="2007-08" db="EMBL/GenBank/DDBJ databases">
        <authorList>
            <person name="Fulton L."/>
            <person name="Clifton S."/>
            <person name="Fulton B."/>
            <person name="Xu J."/>
            <person name="Minx P."/>
            <person name="Pepin K.H."/>
            <person name="Johnson M."/>
            <person name="Thiruvilangam P."/>
            <person name="Bhonagiri V."/>
            <person name="Nash W.E."/>
            <person name="Wang C."/>
            <person name="Mardis E.R."/>
            <person name="Wilson R.K."/>
        </authorList>
    </citation>
    <scope>NUCLEOTIDE SEQUENCE [LARGE SCALE GENOMIC DNA]</scope>
    <source>
        <strain evidence="4 6">DSM 753</strain>
    </source>
</reference>
<proteinExistence type="predicted"/>
<evidence type="ECO:0000313" key="6">
    <source>
        <dbReference type="Proteomes" id="UP000003490"/>
    </source>
</evidence>
<feature type="compositionally biased region" description="Polar residues" evidence="2">
    <location>
        <begin position="777"/>
        <end position="787"/>
    </location>
</feature>
<gene>
    <name evidence="5" type="ORF">CH238_02485</name>
    <name evidence="4" type="ORF">CLOLEP_03008</name>
</gene>
<evidence type="ECO:0000256" key="1">
    <source>
        <dbReference type="SAM" id="Coils"/>
    </source>
</evidence>
<reference evidence="5 7" key="3">
    <citation type="submission" date="2017-07" db="EMBL/GenBank/DDBJ databases">
        <title>Prevalence of linear plasmids in Cutibacterium (Propionibacterium) acnes isolates obtained from prostatic tissue.</title>
        <authorList>
            <person name="Davidsson S."/>
            <person name="Carlsson J."/>
            <person name="Molling P."/>
            <person name="Andren O."/>
            <person name="Andersson S.-O."/>
            <person name="Brzuszkiewicz E."/>
            <person name="Poehlein A."/>
            <person name="Al-Zeer M."/>
            <person name="Brinkmann V."/>
            <person name="Scavenius C."/>
            <person name="Nazipi S."/>
            <person name="Soderquist B."/>
            <person name="Bruggemann H."/>
        </authorList>
    </citation>
    <scope>NUCLEOTIDE SEQUENCE [LARGE SCALE GENOMIC DNA]</scope>
    <source>
        <strain evidence="5 7">DSM 753</strain>
    </source>
</reference>
<keyword evidence="7" id="KW-1185">Reference proteome</keyword>
<feature type="domain" description="NrS-1 polymerase-like HBD" evidence="3">
    <location>
        <begin position="226"/>
        <end position="288"/>
    </location>
</feature>
<dbReference type="Proteomes" id="UP000220611">
    <property type="component" value="Unassembled WGS sequence"/>
</dbReference>
<feature type="region of interest" description="Disordered" evidence="2">
    <location>
        <begin position="768"/>
        <end position="787"/>
    </location>
</feature>
<dbReference type="EMBL" id="NOXF01000001">
    <property type="protein sequence ID" value="PEQ25879.1"/>
    <property type="molecule type" value="Genomic_DNA"/>
</dbReference>
<evidence type="ECO:0000313" key="7">
    <source>
        <dbReference type="Proteomes" id="UP000220611"/>
    </source>
</evidence>
<dbReference type="Pfam" id="PF22763">
    <property type="entry name" value="NrS1-1_pol-like_HBD"/>
    <property type="match status" value="1"/>
</dbReference>
<feature type="coiled-coil region" evidence="1">
    <location>
        <begin position="403"/>
        <end position="435"/>
    </location>
</feature>
<organism evidence="4 6">
    <name type="scientific">[Clostridium] leptum DSM 753</name>
    <dbReference type="NCBI Taxonomy" id="428125"/>
    <lineage>
        <taxon>Bacteria</taxon>
        <taxon>Bacillati</taxon>
        <taxon>Bacillota</taxon>
        <taxon>Clostridia</taxon>
        <taxon>Eubacteriales</taxon>
        <taxon>Oscillospiraceae</taxon>
        <taxon>Oscillospiraceae incertae sedis</taxon>
    </lineage>
</organism>
<dbReference type="InterPro" id="IPR025048">
    <property type="entry name" value="DUF3987"/>
</dbReference>
<accession>A7VWN8</accession>
<evidence type="ECO:0000313" key="4">
    <source>
        <dbReference type="EMBL" id="EDO60185.1"/>
    </source>
</evidence>
<evidence type="ECO:0000313" key="5">
    <source>
        <dbReference type="EMBL" id="PEQ25879.1"/>
    </source>
</evidence>
<dbReference type="Pfam" id="PF13148">
    <property type="entry name" value="DUF3987"/>
    <property type="match status" value="1"/>
</dbReference>
<protein>
    <submittedName>
        <fullName evidence="5">DUF3987 domain-containing protein</fullName>
    </submittedName>
</protein>
<reference evidence="4 6" key="1">
    <citation type="submission" date="2007-08" db="EMBL/GenBank/DDBJ databases">
        <title>Draft genome sequence of Clostridium leptum (DSM 753).</title>
        <authorList>
            <person name="Sudarsanam P."/>
            <person name="Ley R."/>
            <person name="Guruge J."/>
            <person name="Turnbaugh P.J."/>
            <person name="Mahowald M."/>
            <person name="Liep D."/>
            <person name="Gordon J."/>
        </authorList>
    </citation>
    <scope>NUCLEOTIDE SEQUENCE [LARGE SCALE GENOMIC DNA]</scope>
    <source>
        <strain evidence="4 6">DSM 753</strain>
    </source>
</reference>
<dbReference type="EMBL" id="ABCB02000020">
    <property type="protein sequence ID" value="EDO60185.1"/>
    <property type="molecule type" value="Genomic_DNA"/>
</dbReference>
<dbReference type="eggNOG" id="COG0305">
    <property type="taxonomic scope" value="Bacteria"/>
</dbReference>
<keyword evidence="1" id="KW-0175">Coiled coil</keyword>
<dbReference type="AlphaFoldDB" id="A7VWN8"/>
<dbReference type="HOGENOM" id="CLU_369067_0_0_9"/>
<name>A7VWN8_9FIRM</name>
<dbReference type="OrthoDB" id="9763644at2"/>
<comment type="caution">
    <text evidence="4">The sequence shown here is derived from an EMBL/GenBank/DDBJ whole genome shotgun (WGS) entry which is preliminary data.</text>
</comment>
<evidence type="ECO:0000259" key="3">
    <source>
        <dbReference type="Pfam" id="PF22763"/>
    </source>
</evidence>
<evidence type="ECO:0000256" key="2">
    <source>
        <dbReference type="SAM" id="MobiDB-lite"/>
    </source>
</evidence>
<sequence>MNFNNIPHKMRVYRNWIVWRLEDKGRKKPTKVPYCVYGGPAKVNDPRTWSTFDEAVCACQEGDYNGVGFVFTNTPFIGVDIDGCLDKCSKELSQEAIEVLEIAKSYTELSQSGSGLHIILEGSLPQGRRRNGNFEMYGEGSNRYFAITGELYDEYIEIRNDQQAINTIHQQYIALPCTLSMETKPLSKSVTNLTDDQIIERACSAKNGGRFSSLWAGNISEYDNDHSRADLALCRILAFWCQRDFQQIDRLFRQSGLMRPKWDELHGKETYGNMTIQEAVKHCETVYTGGIQNMNTEKVNPNEKEWEQPIPFNHINIPDFPVHRLPKQLSDFVEALSESTQTPNEMAGVLSLGILSTAFQSRYIVERNSDWKEQLCLYTIAVAPPADRKSAVIRALTKPVYAYEAYRKEKERKEVAKNQAERANLEAELNNVRHRIGKKGENDMECRKRVEELTDQLEFFQDRYPYQLFADDITQEKLIVTMEEQKGCLTVASSEGGVFGMMAGRYDKSLSFDVYLKAHSGDPITVERMGRKKNSIPQPRLSMILTVQPEVLTGVMDNKAFKERGLCARFLYAVCRSKIGHRNVEPKTIPQEIKKAYEDFIFKIFSSMDSGVIHLSEEANQVLNSYIEITEQRLVNEWDCMMDWGGKLAGAALRISALIHAAENPDNASEQPISSETMNSAIEISECLSAHAMKAYQIMSVDDNQKNAKYLWEKIQKINKDIFRQNELFDLCKGKLKKVEDMKPALNLLSEMHYIKISEVKTGEKGRPGTNIIVNPLTKNSKNSKNE</sequence>
<dbReference type="InterPro" id="IPR054468">
    <property type="entry name" value="NrSPol-like_HBD"/>
</dbReference>
<dbReference type="eggNOG" id="COG4983">
    <property type="taxonomic scope" value="Bacteria"/>
</dbReference>
<dbReference type="Proteomes" id="UP000003490">
    <property type="component" value="Unassembled WGS sequence"/>
</dbReference>